<name>A0A1M5FEH6_9BACE</name>
<dbReference type="AlphaFoldDB" id="A0A1M5FEH6"/>
<dbReference type="Proteomes" id="UP000184509">
    <property type="component" value="Unassembled WGS sequence"/>
</dbReference>
<reference evidence="1 2" key="1">
    <citation type="submission" date="2016-11" db="EMBL/GenBank/DDBJ databases">
        <authorList>
            <person name="Jaros S."/>
            <person name="Januszkiewicz K."/>
            <person name="Wedrychowicz H."/>
        </authorList>
    </citation>
    <scope>NUCLEOTIDE SEQUENCE [LARGE SCALE GENOMIC DNA]</scope>
    <source>
        <strain evidence="1 2">DSM 26991</strain>
    </source>
</reference>
<gene>
    <name evidence="1" type="ORF">SAMN05444405_11670</name>
</gene>
<dbReference type="STRING" id="1297750.SAMN05444405_11670"/>
<keyword evidence="2" id="KW-1185">Reference proteome</keyword>
<accession>A0A1M5FEH6</accession>
<sequence length="35" mass="4121">MRIEYLGKISDRNTKKRNKEGIVPTTWTIPSFNIL</sequence>
<evidence type="ECO:0000313" key="2">
    <source>
        <dbReference type="Proteomes" id="UP000184509"/>
    </source>
</evidence>
<protein>
    <submittedName>
        <fullName evidence="1">Uncharacterized protein</fullName>
    </submittedName>
</protein>
<proteinExistence type="predicted"/>
<dbReference type="EMBL" id="FQTV01000016">
    <property type="protein sequence ID" value="SHF89925.1"/>
    <property type="molecule type" value="Genomic_DNA"/>
</dbReference>
<evidence type="ECO:0000313" key="1">
    <source>
        <dbReference type="EMBL" id="SHF89925.1"/>
    </source>
</evidence>
<organism evidence="1 2">
    <name type="scientific">Bacteroides luti</name>
    <dbReference type="NCBI Taxonomy" id="1297750"/>
    <lineage>
        <taxon>Bacteria</taxon>
        <taxon>Pseudomonadati</taxon>
        <taxon>Bacteroidota</taxon>
        <taxon>Bacteroidia</taxon>
        <taxon>Bacteroidales</taxon>
        <taxon>Bacteroidaceae</taxon>
        <taxon>Bacteroides</taxon>
    </lineage>
</organism>